<evidence type="ECO:0000313" key="3">
    <source>
        <dbReference type="Proteomes" id="UP001634393"/>
    </source>
</evidence>
<feature type="signal peptide" evidence="1">
    <location>
        <begin position="1"/>
        <end position="22"/>
    </location>
</feature>
<evidence type="ECO:0000256" key="1">
    <source>
        <dbReference type="SAM" id="SignalP"/>
    </source>
</evidence>
<dbReference type="Proteomes" id="UP001634393">
    <property type="component" value="Unassembled WGS sequence"/>
</dbReference>
<dbReference type="AlphaFoldDB" id="A0ABD3RS67"/>
<name>A0ABD3RS67_9LAMI</name>
<evidence type="ECO:0000313" key="2">
    <source>
        <dbReference type="EMBL" id="KAL3814972.1"/>
    </source>
</evidence>
<comment type="caution">
    <text evidence="2">The sequence shown here is derived from an EMBL/GenBank/DDBJ whole genome shotgun (WGS) entry which is preliminary data.</text>
</comment>
<organism evidence="2 3">
    <name type="scientific">Penstemon smallii</name>
    <dbReference type="NCBI Taxonomy" id="265156"/>
    <lineage>
        <taxon>Eukaryota</taxon>
        <taxon>Viridiplantae</taxon>
        <taxon>Streptophyta</taxon>
        <taxon>Embryophyta</taxon>
        <taxon>Tracheophyta</taxon>
        <taxon>Spermatophyta</taxon>
        <taxon>Magnoliopsida</taxon>
        <taxon>eudicotyledons</taxon>
        <taxon>Gunneridae</taxon>
        <taxon>Pentapetalae</taxon>
        <taxon>asterids</taxon>
        <taxon>lamiids</taxon>
        <taxon>Lamiales</taxon>
        <taxon>Plantaginaceae</taxon>
        <taxon>Cheloneae</taxon>
        <taxon>Penstemon</taxon>
    </lineage>
</organism>
<proteinExistence type="predicted"/>
<sequence>MQMNWLALMMMMMSNLLPPIGTNRTRQLALRIRCSSYCSTYIWIILIRWGWGWGAYECWKRLRHLEQWKSLSGNPTSPHIQHTIEEIKFKTYTDKINMRRREEERKKEEKYNVHTHTGEEINITQVIQSRCAHHSCHLLTFYGTIAFFIP</sequence>
<protein>
    <recommendedName>
        <fullName evidence="4">Secreted protein</fullName>
    </recommendedName>
</protein>
<evidence type="ECO:0008006" key="4">
    <source>
        <dbReference type="Google" id="ProtNLM"/>
    </source>
</evidence>
<dbReference type="EMBL" id="JBJXBP010000008">
    <property type="protein sequence ID" value="KAL3814972.1"/>
    <property type="molecule type" value="Genomic_DNA"/>
</dbReference>
<keyword evidence="3" id="KW-1185">Reference proteome</keyword>
<reference evidence="2 3" key="1">
    <citation type="submission" date="2024-12" db="EMBL/GenBank/DDBJ databases">
        <title>The unique morphological basis and parallel evolutionary history of personate flowers in Penstemon.</title>
        <authorList>
            <person name="Depatie T.H."/>
            <person name="Wessinger C.A."/>
        </authorList>
    </citation>
    <scope>NUCLEOTIDE SEQUENCE [LARGE SCALE GENOMIC DNA]</scope>
    <source>
        <strain evidence="2">WTNN_2</strain>
        <tissue evidence="2">Leaf</tissue>
    </source>
</reference>
<accession>A0ABD3RS67</accession>
<gene>
    <name evidence="2" type="ORF">ACJIZ3_016240</name>
</gene>
<feature type="chain" id="PRO_5044845889" description="Secreted protein" evidence="1">
    <location>
        <begin position="23"/>
        <end position="150"/>
    </location>
</feature>
<keyword evidence="1" id="KW-0732">Signal</keyword>